<gene>
    <name evidence="1" type="ORF">OIU77_014094</name>
</gene>
<organism evidence="1 2">
    <name type="scientific">Salix suchowensis</name>
    <dbReference type="NCBI Taxonomy" id="1278906"/>
    <lineage>
        <taxon>Eukaryota</taxon>
        <taxon>Viridiplantae</taxon>
        <taxon>Streptophyta</taxon>
        <taxon>Embryophyta</taxon>
        <taxon>Tracheophyta</taxon>
        <taxon>Spermatophyta</taxon>
        <taxon>Magnoliopsida</taxon>
        <taxon>eudicotyledons</taxon>
        <taxon>Gunneridae</taxon>
        <taxon>Pentapetalae</taxon>
        <taxon>rosids</taxon>
        <taxon>fabids</taxon>
        <taxon>Malpighiales</taxon>
        <taxon>Salicaceae</taxon>
        <taxon>Saliceae</taxon>
        <taxon>Salix</taxon>
    </lineage>
</organism>
<evidence type="ECO:0008006" key="3">
    <source>
        <dbReference type="Google" id="ProtNLM"/>
    </source>
</evidence>
<sequence>MIRRVRYYLHILWKLVNLFYGEYIKTSHLSFKGKIFIFYIQSKFLSKLNTKQILIQFLVNFKKSGIIYQNKRSNK</sequence>
<accession>A0ABQ8ZWB1</accession>
<feature type="non-terminal residue" evidence="1">
    <location>
        <position position="75"/>
    </location>
</feature>
<dbReference type="Proteomes" id="UP001141253">
    <property type="component" value="Chromosome 10"/>
</dbReference>
<evidence type="ECO:0000313" key="1">
    <source>
        <dbReference type="EMBL" id="KAJ6312497.1"/>
    </source>
</evidence>
<comment type="caution">
    <text evidence="1">The sequence shown here is derived from an EMBL/GenBank/DDBJ whole genome shotgun (WGS) entry which is preliminary data.</text>
</comment>
<reference evidence="1" key="1">
    <citation type="submission" date="2022-10" db="EMBL/GenBank/DDBJ databases">
        <authorList>
            <person name="Hyden B.L."/>
            <person name="Feng K."/>
            <person name="Yates T."/>
            <person name="Jawdy S."/>
            <person name="Smart L.B."/>
            <person name="Muchero W."/>
        </authorList>
    </citation>
    <scope>NUCLEOTIDE SEQUENCE</scope>
    <source>
        <tissue evidence="1">Shoot tip</tissue>
    </source>
</reference>
<keyword evidence="2" id="KW-1185">Reference proteome</keyword>
<protein>
    <recommendedName>
        <fullName evidence="3">Ribosomal protein S19</fullName>
    </recommendedName>
</protein>
<dbReference type="EMBL" id="JAPFFI010000024">
    <property type="protein sequence ID" value="KAJ6312497.1"/>
    <property type="molecule type" value="Genomic_DNA"/>
</dbReference>
<reference evidence="1" key="2">
    <citation type="journal article" date="2023" name="Int. J. Mol. Sci.">
        <title>De Novo Assembly and Annotation of 11 Diverse Shrub Willow (Salix) Genomes Reveals Novel Gene Organization in Sex-Linked Regions.</title>
        <authorList>
            <person name="Hyden B."/>
            <person name="Feng K."/>
            <person name="Yates T.B."/>
            <person name="Jawdy S."/>
            <person name="Cereghino C."/>
            <person name="Smart L.B."/>
            <person name="Muchero W."/>
        </authorList>
    </citation>
    <scope>NUCLEOTIDE SEQUENCE</scope>
    <source>
        <tissue evidence="1">Shoot tip</tissue>
    </source>
</reference>
<evidence type="ECO:0000313" key="2">
    <source>
        <dbReference type="Proteomes" id="UP001141253"/>
    </source>
</evidence>
<name>A0ABQ8ZWB1_9ROSI</name>
<proteinExistence type="predicted"/>